<evidence type="ECO:0000259" key="8">
    <source>
        <dbReference type="PROSITE" id="PS51007"/>
    </source>
</evidence>
<keyword evidence="1" id="KW-0813">Transport</keyword>
<evidence type="ECO:0000256" key="2">
    <source>
        <dbReference type="ARBA" id="ARBA00022617"/>
    </source>
</evidence>
<dbReference type="EMBL" id="AQQY01000004">
    <property type="protein sequence ID" value="KCV82366.1"/>
    <property type="molecule type" value="Genomic_DNA"/>
</dbReference>
<protein>
    <submittedName>
        <fullName evidence="9">Cytochrome c2</fullName>
    </submittedName>
</protein>
<evidence type="ECO:0000256" key="6">
    <source>
        <dbReference type="PROSITE-ProRule" id="PRU00433"/>
    </source>
</evidence>
<dbReference type="OrthoDB" id="9805828at2"/>
<evidence type="ECO:0000313" key="10">
    <source>
        <dbReference type="Proteomes" id="UP000024836"/>
    </source>
</evidence>
<dbReference type="eggNOG" id="COG3474">
    <property type="taxonomic scope" value="Bacteria"/>
</dbReference>
<dbReference type="Proteomes" id="UP000024836">
    <property type="component" value="Unassembled WGS sequence"/>
</dbReference>
<accession>A0A058ZNH7</accession>
<dbReference type="AlphaFoldDB" id="A0A058ZNH7"/>
<dbReference type="STRING" id="1461693.ATO10_08247"/>
<proteinExistence type="predicted"/>
<dbReference type="InterPro" id="IPR009056">
    <property type="entry name" value="Cyt_c-like_dom"/>
</dbReference>
<name>A0A058ZNH7_9RHOB</name>
<dbReference type="Gene3D" id="1.10.760.10">
    <property type="entry name" value="Cytochrome c-like domain"/>
    <property type="match status" value="1"/>
</dbReference>
<dbReference type="PATRIC" id="fig|1461693.3.peg.1677"/>
<keyword evidence="5 6" id="KW-0408">Iron</keyword>
<dbReference type="Pfam" id="PF00034">
    <property type="entry name" value="Cytochrom_C"/>
    <property type="match status" value="1"/>
</dbReference>
<feature type="chain" id="PRO_5001571387" evidence="7">
    <location>
        <begin position="21"/>
        <end position="162"/>
    </location>
</feature>
<keyword evidence="7" id="KW-0732">Signal</keyword>
<evidence type="ECO:0000256" key="3">
    <source>
        <dbReference type="ARBA" id="ARBA00022723"/>
    </source>
</evidence>
<sequence length="162" mass="16754">MKSTMAIVAATLLAAAPAFAESHAAETATEGDATAETMEMELTVTGDVAKGEKAFKKCVSCHVVANEAGETLAGKKAKTGPNLYGIAGATAGSVEGFKYSKLQMAAAEAGVVFTEEVFAAFVQDPSKSMAEATGESGRSKMSFKVRKPEEAIDLFAYLASLK</sequence>
<evidence type="ECO:0000313" key="9">
    <source>
        <dbReference type="EMBL" id="KCV82366.1"/>
    </source>
</evidence>
<comment type="caution">
    <text evidence="9">The sequence shown here is derived from an EMBL/GenBank/DDBJ whole genome shotgun (WGS) entry which is preliminary data.</text>
</comment>
<feature type="domain" description="Cytochrome c" evidence="8">
    <location>
        <begin position="46"/>
        <end position="162"/>
    </location>
</feature>
<gene>
    <name evidence="9" type="ORF">ATO10_08247</name>
</gene>
<dbReference type="GO" id="GO:0020037">
    <property type="term" value="F:heme binding"/>
    <property type="evidence" value="ECO:0007669"/>
    <property type="project" value="InterPro"/>
</dbReference>
<keyword evidence="4" id="KW-0249">Electron transport</keyword>
<keyword evidence="10" id="KW-1185">Reference proteome</keyword>
<dbReference type="SUPFAM" id="SSF46626">
    <property type="entry name" value="Cytochrome c"/>
    <property type="match status" value="1"/>
</dbReference>
<keyword evidence="2 6" id="KW-0349">Heme</keyword>
<evidence type="ECO:0000256" key="5">
    <source>
        <dbReference type="ARBA" id="ARBA00023004"/>
    </source>
</evidence>
<feature type="signal peptide" evidence="7">
    <location>
        <begin position="1"/>
        <end position="20"/>
    </location>
</feature>
<evidence type="ECO:0000256" key="7">
    <source>
        <dbReference type="SAM" id="SignalP"/>
    </source>
</evidence>
<keyword evidence="3 6" id="KW-0479">Metal-binding</keyword>
<evidence type="ECO:0000256" key="1">
    <source>
        <dbReference type="ARBA" id="ARBA00022448"/>
    </source>
</evidence>
<dbReference type="GO" id="GO:0046872">
    <property type="term" value="F:metal ion binding"/>
    <property type="evidence" value="ECO:0007669"/>
    <property type="project" value="UniProtKB-KW"/>
</dbReference>
<evidence type="ECO:0000256" key="4">
    <source>
        <dbReference type="ARBA" id="ARBA00022982"/>
    </source>
</evidence>
<dbReference type="InterPro" id="IPR002327">
    <property type="entry name" value="Cyt_c_1A/1B"/>
</dbReference>
<reference evidence="9 10" key="1">
    <citation type="submission" date="2013-04" db="EMBL/GenBank/DDBJ databases">
        <title>Shimia sp. 22II-S11-Z10 Genome Sequencing.</title>
        <authorList>
            <person name="Lai Q."/>
            <person name="Li G."/>
            <person name="Shao Z."/>
        </authorList>
    </citation>
    <scope>NUCLEOTIDE SEQUENCE [LARGE SCALE GENOMIC DNA]</scope>
    <source>
        <strain evidence="10">22II-S11-Z10</strain>
    </source>
</reference>
<dbReference type="GO" id="GO:0009055">
    <property type="term" value="F:electron transfer activity"/>
    <property type="evidence" value="ECO:0007669"/>
    <property type="project" value="InterPro"/>
</dbReference>
<organism evidence="9 10">
    <name type="scientific">Actibacterium atlanticum</name>
    <dbReference type="NCBI Taxonomy" id="1461693"/>
    <lineage>
        <taxon>Bacteria</taxon>
        <taxon>Pseudomonadati</taxon>
        <taxon>Pseudomonadota</taxon>
        <taxon>Alphaproteobacteria</taxon>
        <taxon>Rhodobacterales</taxon>
        <taxon>Roseobacteraceae</taxon>
        <taxon>Actibacterium</taxon>
    </lineage>
</organism>
<dbReference type="PANTHER" id="PTHR11961">
    <property type="entry name" value="CYTOCHROME C"/>
    <property type="match status" value="1"/>
</dbReference>
<dbReference type="InterPro" id="IPR036909">
    <property type="entry name" value="Cyt_c-like_dom_sf"/>
</dbReference>
<dbReference type="PROSITE" id="PS51007">
    <property type="entry name" value="CYTC"/>
    <property type="match status" value="1"/>
</dbReference>